<organism evidence="2 3">
    <name type="scientific">Cetraspora pellucida</name>
    <dbReference type="NCBI Taxonomy" id="1433469"/>
    <lineage>
        <taxon>Eukaryota</taxon>
        <taxon>Fungi</taxon>
        <taxon>Fungi incertae sedis</taxon>
        <taxon>Mucoromycota</taxon>
        <taxon>Glomeromycotina</taxon>
        <taxon>Glomeromycetes</taxon>
        <taxon>Diversisporales</taxon>
        <taxon>Gigasporaceae</taxon>
        <taxon>Cetraspora</taxon>
    </lineage>
</organism>
<reference evidence="2" key="1">
    <citation type="submission" date="2021-06" db="EMBL/GenBank/DDBJ databases">
        <authorList>
            <person name="Kallberg Y."/>
            <person name="Tangrot J."/>
            <person name="Rosling A."/>
        </authorList>
    </citation>
    <scope>NUCLEOTIDE SEQUENCE</scope>
    <source>
        <strain evidence="2">FL966</strain>
    </source>
</reference>
<protein>
    <submittedName>
        <fullName evidence="2">9224_t:CDS:1</fullName>
    </submittedName>
</protein>
<comment type="caution">
    <text evidence="2">The sequence shown here is derived from an EMBL/GenBank/DDBJ whole genome shotgun (WGS) entry which is preliminary data.</text>
</comment>
<dbReference type="OrthoDB" id="2438787at2759"/>
<feature type="non-terminal residue" evidence="2">
    <location>
        <position position="106"/>
    </location>
</feature>
<keyword evidence="3" id="KW-1185">Reference proteome</keyword>
<evidence type="ECO:0000256" key="1">
    <source>
        <dbReference type="SAM" id="MobiDB-lite"/>
    </source>
</evidence>
<evidence type="ECO:0000313" key="2">
    <source>
        <dbReference type="EMBL" id="CAG8692976.1"/>
    </source>
</evidence>
<proteinExistence type="predicted"/>
<accession>A0A9N9HHY7</accession>
<evidence type="ECO:0000313" key="3">
    <source>
        <dbReference type="Proteomes" id="UP000789759"/>
    </source>
</evidence>
<name>A0A9N9HHY7_9GLOM</name>
<feature type="region of interest" description="Disordered" evidence="1">
    <location>
        <begin position="1"/>
        <end position="30"/>
    </location>
</feature>
<dbReference type="Proteomes" id="UP000789759">
    <property type="component" value="Unassembled WGS sequence"/>
</dbReference>
<gene>
    <name evidence="2" type="ORF">CPELLU_LOCUS11403</name>
</gene>
<dbReference type="AlphaFoldDB" id="A0A9N9HHY7"/>
<sequence length="106" mass="12348">MDDSGDLTSEIIENPDHNIHISKNQRKRGRPKNILWEHFNEINPHGDGHKGWEFPFNIKQELLQKFPIPNQKRKTKLALDIITGTQPQIDNKFLVVNNMDPGQEEL</sequence>
<dbReference type="EMBL" id="CAJVQA010010090">
    <property type="protein sequence ID" value="CAG8692976.1"/>
    <property type="molecule type" value="Genomic_DNA"/>
</dbReference>